<evidence type="ECO:0000313" key="1">
    <source>
        <dbReference type="EMBL" id="KAK6528855.1"/>
    </source>
</evidence>
<sequence>MKTIRFHDLAIFNTLHSASFPRHQLTLVSTQIPRPKSLYSPTRSYGQNNHFNQITTRSYQVQTAMASSDGLSETLHAVTRIKLAELDKQSTAYENAKKSLLKDAANKENIRDRIRFLADGAEKLPTMTSLADNPILSLKNLKRFADQADRDPSVSQEFLEDYEKTIRDELSVQTNKYAFASLYGQLVNEWISAGKAAATNESSADWIPVGREEMHKQRATWEGYVFNAKETDTAAIKSYLEDLFTKNPSKDVKFYFERLRESVRDKQKDWDSSPFNPTVVSQTINSILRTDIISDKKRATLKDFLGNDVVLKEIADVLNMRMASRNSFAWEGVSTIEQRRQLNGRYRFYPDEDLLQGIFLQYIGLEWATFWRGILVNFAFGKGVLKIPPGGPTEKEIERRCLLSGEKYDADRDPWALGRNGGRNASIESELRAHWKNEIFLDQLPCEKFERRGGYGKDQEKGDTRTSPLEVVQKLLYRLQALIMINKRLGKDVTVIRSDFQWFGPSLPHSSIFTVLEFFGVNEEWLSFFRKILEAPTLFVDDAPETTPRNRLRGTPIGVPIATFFGEALLFVGDFAVNQKADGARLYRLHDDIWLWGDVDTCERGWTALKEVSSLMGLEFNKTKTGCVRISSDTTSASSQSPLPESLPKGDVVWGFLKLDPESGTFVINQEKVDSHIEELSLQLKACKSVFDFTQAWNIYGSRYFQTNCGRVANCISLGHVDSRLETFQRIQGKVFGSATGGVGTHLKQMIMERFGVSDIPDGYLYFPLKLGGLEVQNPFIKLYLVRDQLKEKPEKVMDEFFEKEERDYDGDKRNFERLRSKESLHYMRLVNETYLTFEEYTKHREYTSSRLNKVFTKLMAEPEVAELDMKSEIQAVLKHTTSGGDRHMTSGRNRRNRQSQDQWTSYEKWIIQLYSKEMMRRFGGLNIVEEGLLPMGLITMLRESRFKWQG</sequence>
<name>A0AAV9WX24_9PEZI</name>
<dbReference type="PANTHER" id="PTHR37015:SF2">
    <property type="entry name" value="REVERSE TRANSCRIPTASE DOMAIN-CONTAINING PROTEIN"/>
    <property type="match status" value="1"/>
</dbReference>
<gene>
    <name evidence="1" type="ORF">TWF694_004089</name>
</gene>
<dbReference type="PANTHER" id="PTHR37015">
    <property type="entry name" value="REVERSE TRANSCRIPTASE DOMAIN-CONTAINING PROTEIN"/>
    <property type="match status" value="1"/>
</dbReference>
<dbReference type="EMBL" id="JAVHJO010000014">
    <property type="protein sequence ID" value="KAK6528855.1"/>
    <property type="molecule type" value="Genomic_DNA"/>
</dbReference>
<reference evidence="1 2" key="1">
    <citation type="submission" date="2019-10" db="EMBL/GenBank/DDBJ databases">
        <authorList>
            <person name="Palmer J.M."/>
        </authorList>
    </citation>
    <scope>NUCLEOTIDE SEQUENCE [LARGE SCALE GENOMIC DNA]</scope>
    <source>
        <strain evidence="1 2">TWF694</strain>
    </source>
</reference>
<protein>
    <recommendedName>
        <fullName evidence="3">Reverse transcriptase domain-containing protein</fullName>
    </recommendedName>
</protein>
<keyword evidence="2" id="KW-1185">Reference proteome</keyword>
<dbReference type="AlphaFoldDB" id="A0AAV9WX24"/>
<accession>A0AAV9WX24</accession>
<dbReference type="Proteomes" id="UP001365542">
    <property type="component" value="Unassembled WGS sequence"/>
</dbReference>
<organism evidence="1 2">
    <name type="scientific">Orbilia ellipsospora</name>
    <dbReference type="NCBI Taxonomy" id="2528407"/>
    <lineage>
        <taxon>Eukaryota</taxon>
        <taxon>Fungi</taxon>
        <taxon>Dikarya</taxon>
        <taxon>Ascomycota</taxon>
        <taxon>Pezizomycotina</taxon>
        <taxon>Orbiliomycetes</taxon>
        <taxon>Orbiliales</taxon>
        <taxon>Orbiliaceae</taxon>
        <taxon>Orbilia</taxon>
    </lineage>
</organism>
<comment type="caution">
    <text evidence="1">The sequence shown here is derived from an EMBL/GenBank/DDBJ whole genome shotgun (WGS) entry which is preliminary data.</text>
</comment>
<proteinExistence type="predicted"/>
<evidence type="ECO:0000313" key="2">
    <source>
        <dbReference type="Proteomes" id="UP001365542"/>
    </source>
</evidence>
<evidence type="ECO:0008006" key="3">
    <source>
        <dbReference type="Google" id="ProtNLM"/>
    </source>
</evidence>